<dbReference type="Proteomes" id="UP001412239">
    <property type="component" value="Unassembled WGS sequence"/>
</dbReference>
<feature type="compositionally biased region" description="Polar residues" evidence="1">
    <location>
        <begin position="1221"/>
        <end position="1237"/>
    </location>
</feature>
<feature type="compositionally biased region" description="Acidic residues" evidence="1">
    <location>
        <begin position="1667"/>
        <end position="1720"/>
    </location>
</feature>
<dbReference type="EMBL" id="LN890958">
    <property type="protein sequence ID" value="CUS14510.1"/>
    <property type="molecule type" value="Genomic_DNA"/>
</dbReference>
<feature type="compositionally biased region" description="Basic residues" evidence="1">
    <location>
        <begin position="725"/>
        <end position="738"/>
    </location>
</feature>
<feature type="region of interest" description="Disordered" evidence="1">
    <location>
        <begin position="634"/>
        <end position="832"/>
    </location>
</feature>
<feature type="region of interest" description="Disordered" evidence="1">
    <location>
        <begin position="960"/>
        <end position="1041"/>
    </location>
</feature>
<accession>A0A292Q733</accession>
<feature type="compositionally biased region" description="Basic and acidic residues" evidence="1">
    <location>
        <begin position="997"/>
        <end position="1007"/>
    </location>
</feature>
<keyword evidence="3" id="KW-1185">Reference proteome</keyword>
<sequence length="1851" mass="202426">MTTNPGASGSPPSFDASLNPPNELLSFLSALSLLFKENLGKPETSQWVPARLGIALGRADVFNRDLGRIVQKLNIQLNSYETILPPTSIRELVNSLGEDYERWCLLEADTFTVITRTLLRARNCLERDQVLETLTDRVEARVMESDTVKDYKDTVGEGSISGLLSFFTEEENLDFTRRWVGLLLVELLDGSELNRERLLKTEKKQLEELGDIIERGTDRMLKIVAGKIIWQTVRSSSVMEGTRERLKIFWAQDSIDFSKDFPMEPGTQWDGGFAQFVTRLEEDLDDPDIGLFPIAFNAYQVRLGERKPQVFGRGAVSISIGELFSIYIPPNSDDSCEWIDLKITNITRIEPINEAVPGDLKGQLRYLKLHLSDPSNSGYLYLISMRPSSKFDSIMVSCYAEEADDIVENVERCRGLMLSNKHGVVPHISAVSGLLVNPEISQSQREKEEELQKRRGYVLDAVNSPAVAEATPSGQSESGEMLSINAADLVDIHDGVSSPVVRRSPRVDLPPGARASAQALRPPGSETRPKQIRGAPYDCSPLTSPPASGETLGSPQGRLSDPGDHPVAQTSKGELFTTTECELVESTGLRSLGDTKLSQVNGEPTDGLSRILQRVPALISLEEVKKRGKLKDRLANEQGEIPAPPSLQKQNTGRKRVTAKQPMEPTLPAKTTKSVSRKAKGEGTAKNIKPLVQRKKPEPLPISDDIWELPLSSPVSQGPKAGGRVQKHGRGINKKAKHDPKPGGIVKGRLAAKGKVVPGKRGRGRGRSYKSEAQVVDSSEESTPHSGNEAAGPGVPRAPGEVEAERSALTTQPKTLTKTVRAAQISETQPNLRRSLRERKPPRVVLIPSSGGESERGELVECTPRKALARSLSPGRKPESVRTNKRALPEAYRINASTKKRKDPPIRECIDVPQASDTGKKGVRRGVRVMQLGGKQENFGETRAVVGQISPVAPELVQNREARAVSSKRKAYKRTTAPKELAEGSHKRQRTSPLKTVCHEKRGDRAATFDTSDSPGVSISLSQMGDSLEARDSTREVPGLDGRVADDDDALPLLNKREYINHNESIEEGRALSISSRTEPPEPSAHYPQTGLEVLGSLDDASRVALTNGPESRECRHSSLEDFSEAPLPLGAMDNPARGVFSADVLGTPGLSGSPTALHHKPDLQRSAPAAPVNTSKALAPHPTSNHVDASTSTAGLTEDRTTSTPRPRISGPSPQIAEGTGSTIPKQMSSVTSPMTQLKGKGTCGRAGSVNTVSETAINGPCFLSPIEFSRASSPTGPIVHDTAPDEERLGADDLAQLSATQRLQSLVILSEGDEDIVVWDAKEKKGGFTALQRMGTGHTEVDENGSPSRLDTPKPHTGPRKISWEILNKRRDHIPESSQGLEAEESTFAENTHNIPEGGTQLGGQPPSRQTHIVGARTKGGKPENLKIGANGEGGCGYFNQGRGAIERTDGPESQSVELPKPLEKFREMAKDVISISSTSPSPALPPSLPPKKSHRVCQEPEPWEVSDSTGTAEPAIAKVLQILAKRGTYIPKSSPPVLRQSKSKVQLIRNRKRKHKGKDNLTRSGGVGATGIEDRPFEGMLLRFQGYVYRLLTSSDIVLAEKGYLETHFSKMLRKKRFVRIQKPPYQGSPSDQLLAREQCRRASGLDPTKEERVRRQAWIQDSDHEELDRDTEAEDSISAYTDEDDPDIDTDTYSESESSESGDSEDGDENSQDGEEDSHIVWRKSLPGHLKETLSVLEQITRGLVKYLVRSEELAIGMIEKFEAQGARLIQALGDSHEQEYGEFLDSLEQAKKAVAEKAEELDQVIRNGLDSVERKEGDWRNSRVAKKKQTQRLDSAIEEILINTNN</sequence>
<organism evidence="2 3">
    <name type="scientific">Tuber aestivum</name>
    <name type="common">summer truffle</name>
    <dbReference type="NCBI Taxonomy" id="59557"/>
    <lineage>
        <taxon>Eukaryota</taxon>
        <taxon>Fungi</taxon>
        <taxon>Dikarya</taxon>
        <taxon>Ascomycota</taxon>
        <taxon>Pezizomycotina</taxon>
        <taxon>Pezizomycetes</taxon>
        <taxon>Pezizales</taxon>
        <taxon>Tuberaceae</taxon>
        <taxon>Tuber</taxon>
    </lineage>
</organism>
<name>A0A292Q733_9PEZI</name>
<feature type="region of interest" description="Disordered" evidence="1">
    <location>
        <begin position="1337"/>
        <end position="1362"/>
    </location>
</feature>
<feature type="region of interest" description="Disordered" evidence="1">
    <location>
        <begin position="1553"/>
        <end position="1573"/>
    </location>
</feature>
<feature type="compositionally biased region" description="Polar residues" evidence="1">
    <location>
        <begin position="541"/>
        <end position="554"/>
    </location>
</feature>
<evidence type="ECO:0000256" key="1">
    <source>
        <dbReference type="SAM" id="MobiDB-lite"/>
    </source>
</evidence>
<feature type="region of interest" description="Disordered" evidence="1">
    <location>
        <begin position="1645"/>
        <end position="1722"/>
    </location>
</feature>
<gene>
    <name evidence="2" type="ORF">GSTUAT00001387001</name>
</gene>
<evidence type="ECO:0000313" key="3">
    <source>
        <dbReference type="Proteomes" id="UP001412239"/>
    </source>
</evidence>
<feature type="compositionally biased region" description="Basic residues" evidence="1">
    <location>
        <begin position="758"/>
        <end position="768"/>
    </location>
</feature>
<feature type="compositionally biased region" description="Polar residues" evidence="1">
    <location>
        <begin position="1009"/>
        <end position="1025"/>
    </location>
</feature>
<evidence type="ECO:0000313" key="2">
    <source>
        <dbReference type="EMBL" id="CUS14510.1"/>
    </source>
</evidence>
<feature type="region of interest" description="Disordered" evidence="1">
    <location>
        <begin position="1152"/>
        <end position="1245"/>
    </location>
</feature>
<feature type="compositionally biased region" description="Polar residues" evidence="1">
    <location>
        <begin position="808"/>
        <end position="818"/>
    </location>
</feature>
<feature type="region of interest" description="Disordered" evidence="1">
    <location>
        <begin position="1477"/>
        <end position="1498"/>
    </location>
</feature>
<protein>
    <submittedName>
        <fullName evidence="2">Uncharacterized protein</fullName>
    </submittedName>
</protein>
<feature type="compositionally biased region" description="Polar residues" evidence="1">
    <location>
        <begin position="1173"/>
        <end position="1196"/>
    </location>
</feature>
<reference evidence="2" key="1">
    <citation type="submission" date="2015-10" db="EMBL/GenBank/DDBJ databases">
        <authorList>
            <person name="Regsiter A."/>
            <person name="william w."/>
        </authorList>
    </citation>
    <scope>NUCLEOTIDE SEQUENCE</scope>
    <source>
        <strain evidence="2">Montdore</strain>
    </source>
</reference>
<proteinExistence type="predicted"/>
<feature type="region of interest" description="Disordered" evidence="1">
    <location>
        <begin position="500"/>
        <end position="574"/>
    </location>
</feature>